<sequence length="392" mass="45353">MENKHVRILRIKYDNIKLYKGNSFEINFTATDRVSSPEQVYQVYKNVYSQKMIALAGINASGKTTALKLIHWAMTIVLENNSLNDNSFYGRDFIKDGTRLTVDFFCDNKFYELQSEIGLEKATASKRNRLYFKEEWIYVKEKSHVHTKKDCFLFEKPWRQRSTMNEDVKSVIKDDDSIIIIVTRDNTTGLHQLLPFTDINLLMTKNDIPADVLHVFDPNLESLRVCEGDNGNESYQVKFKGWEKPVSFSNPFMLSNVVSSGTIKGQNLIENIRSALKTGGYIIVDELENHLNKELVRMITNIFKDERINKNGACLIFSTHYVELLDFVDRKDNIFITRKEPENPIAIEVLNYASEVKRNDVKKSEVFLSNFIQGTAPRYEYIQALEDSLCEA</sequence>
<dbReference type="EMBL" id="SVBY01000049">
    <property type="protein sequence ID" value="MBE6093001.1"/>
    <property type="molecule type" value="Genomic_DNA"/>
</dbReference>
<reference evidence="1" key="1">
    <citation type="submission" date="2019-04" db="EMBL/GenBank/DDBJ databases">
        <title>Evolution of Biomass-Degrading Anaerobic Consortia Revealed by Metagenomics.</title>
        <authorList>
            <person name="Peng X."/>
        </authorList>
    </citation>
    <scope>NUCLEOTIDE SEQUENCE</scope>
    <source>
        <strain evidence="1">SIG240</strain>
    </source>
</reference>
<accession>A0A927WR63</accession>
<dbReference type="Gene3D" id="3.40.50.300">
    <property type="entry name" value="P-loop containing nucleotide triphosphate hydrolases"/>
    <property type="match status" value="1"/>
</dbReference>
<evidence type="ECO:0000313" key="1">
    <source>
        <dbReference type="EMBL" id="MBE6093001.1"/>
    </source>
</evidence>
<dbReference type="SUPFAM" id="SSF52540">
    <property type="entry name" value="P-loop containing nucleoside triphosphate hydrolases"/>
    <property type="match status" value="1"/>
</dbReference>
<dbReference type="GO" id="GO:0016887">
    <property type="term" value="F:ATP hydrolysis activity"/>
    <property type="evidence" value="ECO:0007669"/>
    <property type="project" value="InterPro"/>
</dbReference>
<evidence type="ECO:0000313" key="2">
    <source>
        <dbReference type="Proteomes" id="UP000761380"/>
    </source>
</evidence>
<protein>
    <submittedName>
        <fullName evidence="1">ATP-binding protein</fullName>
    </submittedName>
</protein>
<comment type="caution">
    <text evidence="1">The sequence shown here is derived from an EMBL/GenBank/DDBJ whole genome shotgun (WGS) entry which is preliminary data.</text>
</comment>
<name>A0A927WR63_SELRU</name>
<organism evidence="1 2">
    <name type="scientific">Selenomonas ruminantium</name>
    <dbReference type="NCBI Taxonomy" id="971"/>
    <lineage>
        <taxon>Bacteria</taxon>
        <taxon>Bacillati</taxon>
        <taxon>Bacillota</taxon>
        <taxon>Negativicutes</taxon>
        <taxon>Selenomonadales</taxon>
        <taxon>Selenomonadaceae</taxon>
        <taxon>Selenomonas</taxon>
    </lineage>
</organism>
<gene>
    <name evidence="1" type="ORF">E7201_07540</name>
</gene>
<proteinExistence type="predicted"/>
<dbReference type="Proteomes" id="UP000761380">
    <property type="component" value="Unassembled WGS sequence"/>
</dbReference>
<dbReference type="AlphaFoldDB" id="A0A927WR63"/>
<keyword evidence="1" id="KW-0547">Nucleotide-binding</keyword>
<dbReference type="GO" id="GO:0005524">
    <property type="term" value="F:ATP binding"/>
    <property type="evidence" value="ECO:0007669"/>
    <property type="project" value="UniProtKB-KW"/>
</dbReference>
<dbReference type="InterPro" id="IPR027417">
    <property type="entry name" value="P-loop_NTPase"/>
</dbReference>
<keyword evidence="1" id="KW-0067">ATP-binding</keyword>